<comment type="caution">
    <text evidence="3">The sequence shown here is derived from an EMBL/GenBank/DDBJ whole genome shotgun (WGS) entry which is preliminary data.</text>
</comment>
<dbReference type="AlphaFoldDB" id="A0A8H4NV32"/>
<evidence type="ECO:0000313" key="4">
    <source>
        <dbReference type="Proteomes" id="UP000605986"/>
    </source>
</evidence>
<sequence>MPIYMPLRSNEIRLFYLEPWRKAPNDPIHLSLFVSRLDCQPRYEALSYVWGDSSRPLPITINGENLEVGRSLHEALIELRAEAPLRRTLWVDAICINQRDATEKSQQVARMTEIYQKAFSTIMWIGKQESLAADLRNIEELHEALLHDSQEMEGWSLSLGGQVTRSMDTFLSMPYFSRSWITQEIVVSRNPVITFNTGKLCFDRIASTFRLAHTLQPGISTRASEFVSLDNMRKAVRDIEKTQHATNKVNGKRLEDNGNPSHDESKGPNILPDLISLLISERDKGATDARDKVYALLGINGLAGCCQFSPDYTITTNELYIAIASKLIQQSNGLRILSSSQPRYSTRKLPSWVPDWSQPWRGGIDKRDNFSSGRSLDPRICVNSENNSISLYGARVDTVRRMVNARLMDWEYTDIIDPLASILQRESEKLGVPRQWFCKNEPKSLLLQVLVAGRGQFVMSKDLNQFKGFSNTGEFEMNPYNIHKRRWDRFQHNLAWVENEWDMFETSNGYVGLAPTSILPGDVVWILGDGNVPFILRQRTQGGYELVGECYLYGFVQDCVYINQLPTEKIVIW</sequence>
<dbReference type="PANTHER" id="PTHR24148">
    <property type="entry name" value="ANKYRIN REPEAT DOMAIN-CONTAINING PROTEIN 39 HOMOLOG-RELATED"/>
    <property type="match status" value="1"/>
</dbReference>
<evidence type="ECO:0000259" key="2">
    <source>
        <dbReference type="Pfam" id="PF06985"/>
    </source>
</evidence>
<dbReference type="Pfam" id="PF06985">
    <property type="entry name" value="HET"/>
    <property type="match status" value="1"/>
</dbReference>
<evidence type="ECO:0000256" key="1">
    <source>
        <dbReference type="SAM" id="MobiDB-lite"/>
    </source>
</evidence>
<organism evidence="3 4">
    <name type="scientific">Fusarium austroafricanum</name>
    <dbReference type="NCBI Taxonomy" id="2364996"/>
    <lineage>
        <taxon>Eukaryota</taxon>
        <taxon>Fungi</taxon>
        <taxon>Dikarya</taxon>
        <taxon>Ascomycota</taxon>
        <taxon>Pezizomycotina</taxon>
        <taxon>Sordariomycetes</taxon>
        <taxon>Hypocreomycetidae</taxon>
        <taxon>Hypocreales</taxon>
        <taxon>Nectriaceae</taxon>
        <taxon>Fusarium</taxon>
        <taxon>Fusarium concolor species complex</taxon>
    </lineage>
</organism>
<feature type="compositionally biased region" description="Basic and acidic residues" evidence="1">
    <location>
        <begin position="252"/>
        <end position="266"/>
    </location>
</feature>
<evidence type="ECO:0000313" key="3">
    <source>
        <dbReference type="EMBL" id="KAF4445531.1"/>
    </source>
</evidence>
<proteinExistence type="predicted"/>
<accession>A0A8H4NV32</accession>
<dbReference type="OrthoDB" id="2157530at2759"/>
<dbReference type="PANTHER" id="PTHR24148:SF73">
    <property type="entry name" value="HET DOMAIN PROTEIN (AFU_ORTHOLOGUE AFUA_8G01020)"/>
    <property type="match status" value="1"/>
</dbReference>
<dbReference type="InterPro" id="IPR052895">
    <property type="entry name" value="HetReg/Transcr_Mod"/>
</dbReference>
<dbReference type="InterPro" id="IPR010730">
    <property type="entry name" value="HET"/>
</dbReference>
<dbReference type="EMBL" id="JAADJG010000518">
    <property type="protein sequence ID" value="KAF4445531.1"/>
    <property type="molecule type" value="Genomic_DNA"/>
</dbReference>
<name>A0A8H4NV32_9HYPO</name>
<dbReference type="Proteomes" id="UP000605986">
    <property type="component" value="Unassembled WGS sequence"/>
</dbReference>
<feature type="region of interest" description="Disordered" evidence="1">
    <location>
        <begin position="244"/>
        <end position="269"/>
    </location>
</feature>
<gene>
    <name evidence="3" type="ORF">F53441_10728</name>
</gene>
<protein>
    <recommendedName>
        <fullName evidence="2">Heterokaryon incompatibility domain-containing protein</fullName>
    </recommendedName>
</protein>
<feature type="domain" description="Heterokaryon incompatibility" evidence="2">
    <location>
        <begin position="43"/>
        <end position="184"/>
    </location>
</feature>
<keyword evidence="4" id="KW-1185">Reference proteome</keyword>
<reference evidence="3" key="1">
    <citation type="submission" date="2020-01" db="EMBL/GenBank/DDBJ databases">
        <title>Identification and distribution of gene clusters putatively required for synthesis of sphingolipid metabolism inhibitors in phylogenetically diverse species of the filamentous fungus Fusarium.</title>
        <authorList>
            <person name="Kim H.-S."/>
            <person name="Busman M."/>
            <person name="Brown D.W."/>
            <person name="Divon H."/>
            <person name="Uhlig S."/>
            <person name="Proctor R.H."/>
        </authorList>
    </citation>
    <scope>NUCLEOTIDE SEQUENCE</scope>
    <source>
        <strain evidence="3">NRRL 53441</strain>
    </source>
</reference>
<dbReference type="Pfam" id="PF26639">
    <property type="entry name" value="Het-6_barrel"/>
    <property type="match status" value="1"/>
</dbReference>